<dbReference type="OrthoDB" id="3400969at2"/>
<dbReference type="AlphaFoldDB" id="A0A3M2L7T8"/>
<name>A0A3M2L7T8_9NOCA</name>
<evidence type="ECO:0000313" key="5">
    <source>
        <dbReference type="Proteomes" id="UP000279275"/>
    </source>
</evidence>
<proteinExistence type="predicted"/>
<dbReference type="RefSeq" id="WP_122187815.1">
    <property type="nucleotide sequence ID" value="NZ_RFFH01000003.1"/>
</dbReference>
<feature type="chain" id="PRO_5038841400" evidence="2">
    <location>
        <begin position="25"/>
        <end position="260"/>
    </location>
</feature>
<feature type="region of interest" description="Disordered" evidence="1">
    <location>
        <begin position="26"/>
        <end position="122"/>
    </location>
</feature>
<accession>A0A3M2L7T8</accession>
<dbReference type="Pfam" id="PF14016">
    <property type="entry name" value="DUF4232"/>
    <property type="match status" value="1"/>
</dbReference>
<evidence type="ECO:0000256" key="2">
    <source>
        <dbReference type="SAM" id="SignalP"/>
    </source>
</evidence>
<sequence>MGYRIAGAVLAAGVVAAITSGCSASGTATLTVTPVPTTTTATPVPTTTAATSAGTGGANAQGSAPGSVGTGGTNIQDSGPGPAGTGGTSAQATGGAPDPSTPADTGTAGATTTSAPPPAPAAECVDGQIHIRAEDISGANPNFDGTRLIFETTGNTSCWLRGFPAVTMWSPGDTVVHASTSLHSAVYGQNPDFSWNDPAQITIAPGQPAHAVVENTVTDNGRPCPISHTLNVTPPDMMASQPVETAAIHPCSVVVHPVTL</sequence>
<feature type="signal peptide" evidence="2">
    <location>
        <begin position="1"/>
        <end position="24"/>
    </location>
</feature>
<dbReference type="InterPro" id="IPR025326">
    <property type="entry name" value="DUF4232"/>
</dbReference>
<keyword evidence="5" id="KW-1185">Reference proteome</keyword>
<dbReference type="EMBL" id="RFFH01000003">
    <property type="protein sequence ID" value="RMI33617.1"/>
    <property type="molecule type" value="Genomic_DNA"/>
</dbReference>
<comment type="caution">
    <text evidence="4">The sequence shown here is derived from an EMBL/GenBank/DDBJ whole genome shotgun (WGS) entry which is preliminary data.</text>
</comment>
<gene>
    <name evidence="4" type="ORF">EBN03_10995</name>
</gene>
<dbReference type="PROSITE" id="PS51257">
    <property type="entry name" value="PROKAR_LIPOPROTEIN"/>
    <property type="match status" value="1"/>
</dbReference>
<evidence type="ECO:0000259" key="3">
    <source>
        <dbReference type="Pfam" id="PF14016"/>
    </source>
</evidence>
<keyword evidence="2" id="KW-0732">Signal</keyword>
<feature type="compositionally biased region" description="Low complexity" evidence="1">
    <location>
        <begin position="88"/>
        <end position="114"/>
    </location>
</feature>
<evidence type="ECO:0000313" key="4">
    <source>
        <dbReference type="EMBL" id="RMI33617.1"/>
    </source>
</evidence>
<feature type="domain" description="DUF4232" evidence="3">
    <location>
        <begin position="145"/>
        <end position="246"/>
    </location>
</feature>
<dbReference type="Proteomes" id="UP000279275">
    <property type="component" value="Unassembled WGS sequence"/>
</dbReference>
<protein>
    <submittedName>
        <fullName evidence="4">DUF4232 domain-containing protein</fullName>
    </submittedName>
</protein>
<feature type="compositionally biased region" description="Low complexity" evidence="1">
    <location>
        <begin position="26"/>
        <end position="53"/>
    </location>
</feature>
<evidence type="ECO:0000256" key="1">
    <source>
        <dbReference type="SAM" id="MobiDB-lite"/>
    </source>
</evidence>
<organism evidence="4 5">
    <name type="scientific">Nocardia stercoris</name>
    <dbReference type="NCBI Taxonomy" id="2483361"/>
    <lineage>
        <taxon>Bacteria</taxon>
        <taxon>Bacillati</taxon>
        <taxon>Actinomycetota</taxon>
        <taxon>Actinomycetes</taxon>
        <taxon>Mycobacteriales</taxon>
        <taxon>Nocardiaceae</taxon>
        <taxon>Nocardia</taxon>
    </lineage>
</organism>
<reference evidence="4 5" key="1">
    <citation type="submission" date="2018-10" db="EMBL/GenBank/DDBJ databases">
        <title>Isolation from cow dung.</title>
        <authorList>
            <person name="Ling L."/>
        </authorList>
    </citation>
    <scope>NUCLEOTIDE SEQUENCE [LARGE SCALE GENOMIC DNA]</scope>
    <source>
        <strain evidence="4 5">NEAU-LL90</strain>
    </source>
</reference>